<feature type="region of interest" description="Disordered" evidence="1">
    <location>
        <begin position="57"/>
        <end position="81"/>
    </location>
</feature>
<sequence>MTTPAGHRTDRDRHARGAEDPGPGHRRGAGTASRHVAATTRTGTVAQASFRYRALRDIGQAGTEAPPVAGSHPGGRPDERF</sequence>
<evidence type="ECO:0000256" key="1">
    <source>
        <dbReference type="SAM" id="MobiDB-lite"/>
    </source>
</evidence>
<evidence type="ECO:0000313" key="3">
    <source>
        <dbReference type="Proteomes" id="UP001243009"/>
    </source>
</evidence>
<organism evidence="2 3">
    <name type="scientific">Paracraurococcus lichenis</name>
    <dbReference type="NCBI Taxonomy" id="3064888"/>
    <lineage>
        <taxon>Bacteria</taxon>
        <taxon>Pseudomonadati</taxon>
        <taxon>Pseudomonadota</taxon>
        <taxon>Alphaproteobacteria</taxon>
        <taxon>Acetobacterales</taxon>
        <taxon>Roseomonadaceae</taxon>
        <taxon>Paracraurococcus</taxon>
    </lineage>
</organism>
<dbReference type="RefSeq" id="WP_305103777.1">
    <property type="nucleotide sequence ID" value="NZ_JAUTWS010000009.1"/>
</dbReference>
<reference evidence="2 3" key="1">
    <citation type="submission" date="2023-08" db="EMBL/GenBank/DDBJ databases">
        <title>The draft genome sequence of Paracraurococcus sp. LOR1-02.</title>
        <authorList>
            <person name="Kingkaew E."/>
            <person name="Tanasupawat S."/>
        </authorList>
    </citation>
    <scope>NUCLEOTIDE SEQUENCE [LARGE SCALE GENOMIC DNA]</scope>
    <source>
        <strain evidence="2 3">LOR1-02</strain>
    </source>
</reference>
<proteinExistence type="predicted"/>
<evidence type="ECO:0000313" key="2">
    <source>
        <dbReference type="EMBL" id="MDO9708910.1"/>
    </source>
</evidence>
<dbReference type="Proteomes" id="UP001243009">
    <property type="component" value="Unassembled WGS sequence"/>
</dbReference>
<comment type="caution">
    <text evidence="2">The sequence shown here is derived from an EMBL/GenBank/DDBJ whole genome shotgun (WGS) entry which is preliminary data.</text>
</comment>
<dbReference type="EMBL" id="JAUTWS010000009">
    <property type="protein sequence ID" value="MDO9708910.1"/>
    <property type="molecule type" value="Genomic_DNA"/>
</dbReference>
<feature type="compositionally biased region" description="Basic and acidic residues" evidence="1">
    <location>
        <begin position="7"/>
        <end position="23"/>
    </location>
</feature>
<feature type="region of interest" description="Disordered" evidence="1">
    <location>
        <begin position="1"/>
        <end position="45"/>
    </location>
</feature>
<keyword evidence="3" id="KW-1185">Reference proteome</keyword>
<gene>
    <name evidence="2" type="ORF">Q7A36_11205</name>
</gene>
<accession>A0ABT9DYC6</accession>
<name>A0ABT9DYC6_9PROT</name>
<protein>
    <submittedName>
        <fullName evidence="2">Uncharacterized protein</fullName>
    </submittedName>
</protein>